<dbReference type="AlphaFoldDB" id="A0AAF0EWB6"/>
<evidence type="ECO:0000313" key="7">
    <source>
        <dbReference type="EMBL" id="WFD35749.1"/>
    </source>
</evidence>
<evidence type="ECO:0000256" key="3">
    <source>
        <dbReference type="ARBA" id="ARBA00008479"/>
    </source>
</evidence>
<dbReference type="EMBL" id="CP119879">
    <property type="protein sequence ID" value="WFD35749.1"/>
    <property type="molecule type" value="Genomic_DNA"/>
</dbReference>
<keyword evidence="5" id="KW-0539">Nucleus</keyword>
<name>A0AAF0EWB6_9BASI</name>
<accession>A0AAF0EWB6</accession>
<comment type="similarity">
    <text evidence="3">Belongs to the NOP16 family.</text>
</comment>
<dbReference type="PANTHER" id="PTHR13243">
    <property type="entry name" value="HSPC111 PROTEIN-RELATED"/>
    <property type="match status" value="1"/>
</dbReference>
<gene>
    <name evidence="7" type="primary">NOP16</name>
    <name evidence="7" type="ORF">MCUN1_002611</name>
</gene>
<comment type="function">
    <text evidence="1">Involved in the biogenesis of the 60S ribosomal subunit.</text>
</comment>
<organism evidence="7 8">
    <name type="scientific">Malassezia cuniculi</name>
    <dbReference type="NCBI Taxonomy" id="948313"/>
    <lineage>
        <taxon>Eukaryota</taxon>
        <taxon>Fungi</taxon>
        <taxon>Dikarya</taxon>
        <taxon>Basidiomycota</taxon>
        <taxon>Ustilaginomycotina</taxon>
        <taxon>Malasseziomycetes</taxon>
        <taxon>Malasseziales</taxon>
        <taxon>Malasseziaceae</taxon>
        <taxon>Malassezia</taxon>
    </lineage>
</organism>
<evidence type="ECO:0000256" key="5">
    <source>
        <dbReference type="ARBA" id="ARBA00023242"/>
    </source>
</evidence>
<reference evidence="7" key="1">
    <citation type="submission" date="2023-03" db="EMBL/GenBank/DDBJ databases">
        <title>Mating type loci evolution in Malassezia.</title>
        <authorList>
            <person name="Coelho M.A."/>
        </authorList>
    </citation>
    <scope>NUCLEOTIDE SEQUENCE</scope>
    <source>
        <strain evidence="7">CBS 11721</strain>
    </source>
</reference>
<dbReference type="Proteomes" id="UP001219933">
    <property type="component" value="Chromosome 3"/>
</dbReference>
<feature type="compositionally biased region" description="Basic residues" evidence="6">
    <location>
        <begin position="1"/>
        <end position="12"/>
    </location>
</feature>
<evidence type="ECO:0000256" key="6">
    <source>
        <dbReference type="SAM" id="MobiDB-lite"/>
    </source>
</evidence>
<evidence type="ECO:0000313" key="8">
    <source>
        <dbReference type="Proteomes" id="UP001219933"/>
    </source>
</evidence>
<dbReference type="GO" id="GO:0042273">
    <property type="term" value="P:ribosomal large subunit biogenesis"/>
    <property type="evidence" value="ECO:0007669"/>
    <property type="project" value="TreeGrafter"/>
</dbReference>
<sequence>MANPRQRRKARSGKYTGATKSARRAANKRIKRAPTVMGPAVLREQWDPKLTVRQNYAKLGLVPTLSHQSGGLDPKDPYAQAIRDAAETVADENQPKPGMARIIRDEDGNVVDVIEHVAEEETLTPWGAELNKDESRAPSRVMLPPVLNKEKGNTVEELERLAAEDAPVKRYTSAGEHSWLADLVDAHGSDYEAMARDRRLNIMQKTAGEIRRAYVATDTRIRKAGGLEAFRQ</sequence>
<keyword evidence="8" id="KW-1185">Reference proteome</keyword>
<dbReference type="PANTHER" id="PTHR13243:SF1">
    <property type="entry name" value="NUCLEOLAR PROTEIN 16"/>
    <property type="match status" value="1"/>
</dbReference>
<proteinExistence type="inferred from homology"/>
<comment type="subcellular location">
    <subcellularLocation>
        <location evidence="2">Nucleus</location>
        <location evidence="2">Nucleolus</location>
    </subcellularLocation>
</comment>
<dbReference type="Pfam" id="PF09420">
    <property type="entry name" value="Nop16"/>
    <property type="match status" value="1"/>
</dbReference>
<evidence type="ECO:0000256" key="1">
    <source>
        <dbReference type="ARBA" id="ARBA00002889"/>
    </source>
</evidence>
<feature type="region of interest" description="Disordered" evidence="6">
    <location>
        <begin position="1"/>
        <end position="28"/>
    </location>
</feature>
<dbReference type="InterPro" id="IPR019002">
    <property type="entry name" value="Ribosome_biogenesis_Nop16"/>
</dbReference>
<evidence type="ECO:0000256" key="4">
    <source>
        <dbReference type="ARBA" id="ARBA00015522"/>
    </source>
</evidence>
<evidence type="ECO:0000256" key="2">
    <source>
        <dbReference type="ARBA" id="ARBA00004604"/>
    </source>
</evidence>
<protein>
    <recommendedName>
        <fullName evidence="4">Nucleolar protein 16</fullName>
    </recommendedName>
</protein>
<dbReference type="GO" id="GO:0005730">
    <property type="term" value="C:nucleolus"/>
    <property type="evidence" value="ECO:0007669"/>
    <property type="project" value="UniProtKB-SubCell"/>
</dbReference>